<dbReference type="InterPro" id="IPR013216">
    <property type="entry name" value="Methyltransf_11"/>
</dbReference>
<dbReference type="InterPro" id="IPR029063">
    <property type="entry name" value="SAM-dependent_MTases_sf"/>
</dbReference>
<dbReference type="EMBL" id="LLEI02000010">
    <property type="protein sequence ID" value="OAJ96176.1"/>
    <property type="molecule type" value="Genomic_DNA"/>
</dbReference>
<keyword evidence="2" id="KW-0808">Transferase</keyword>
<comment type="caution">
    <text evidence="2">The sequence shown here is derived from an EMBL/GenBank/DDBJ whole genome shotgun (WGS) entry which is preliminary data.</text>
</comment>
<dbReference type="Proteomes" id="UP000078406">
    <property type="component" value="Unassembled WGS sequence"/>
</dbReference>
<evidence type="ECO:0000313" key="3">
    <source>
        <dbReference type="Proteomes" id="UP000078406"/>
    </source>
</evidence>
<reference evidence="2 3" key="1">
    <citation type="journal article" date="2016" name="Syst. Appl. Microbiol.">
        <title>Vibrio bivalvicida sp. nov., a novel larval pathogen for bivalve molluscs reared in a hatchery.</title>
        <authorList>
            <person name="Dubert J."/>
            <person name="Romalde J.L."/>
            <person name="Prado S."/>
            <person name="Barja J.L."/>
        </authorList>
    </citation>
    <scope>NUCLEOTIDE SEQUENCE [LARGE SCALE GENOMIC DNA]</scope>
    <source>
        <strain evidence="2 3">605</strain>
    </source>
</reference>
<evidence type="ECO:0000259" key="1">
    <source>
        <dbReference type="Pfam" id="PF08241"/>
    </source>
</evidence>
<proteinExistence type="predicted"/>
<dbReference type="RefSeq" id="WP_054962621.1">
    <property type="nucleotide sequence ID" value="NZ_LLEI02000010.1"/>
</dbReference>
<keyword evidence="2" id="KW-0489">Methyltransferase</keyword>
<evidence type="ECO:0000313" key="2">
    <source>
        <dbReference type="EMBL" id="OAJ96176.1"/>
    </source>
</evidence>
<dbReference type="Gene3D" id="3.40.50.150">
    <property type="entry name" value="Vaccinia Virus protein VP39"/>
    <property type="match status" value="1"/>
</dbReference>
<feature type="domain" description="Methyltransferase type 11" evidence="1">
    <location>
        <begin position="59"/>
        <end position="99"/>
    </location>
</feature>
<accession>A0A177Y6F4</accession>
<dbReference type="GO" id="GO:0008757">
    <property type="term" value="F:S-adenosylmethionine-dependent methyltransferase activity"/>
    <property type="evidence" value="ECO:0007669"/>
    <property type="project" value="InterPro"/>
</dbReference>
<dbReference type="AlphaFoldDB" id="A0A177Y6F4"/>
<organism evidence="2 3">
    <name type="scientific">Vibrio bivalvicida</name>
    <dbReference type="NCBI Taxonomy" id="1276888"/>
    <lineage>
        <taxon>Bacteria</taxon>
        <taxon>Pseudomonadati</taxon>
        <taxon>Pseudomonadota</taxon>
        <taxon>Gammaproteobacteria</taxon>
        <taxon>Vibrionales</taxon>
        <taxon>Vibrionaceae</taxon>
        <taxon>Vibrio</taxon>
        <taxon>Vibrio oreintalis group</taxon>
    </lineage>
</organism>
<name>A0A177Y6F4_9VIBR</name>
<protein>
    <submittedName>
        <fullName evidence="2">SAM-dependent methyltransferase</fullName>
    </submittedName>
</protein>
<dbReference type="SUPFAM" id="SSF53335">
    <property type="entry name" value="S-adenosyl-L-methionine-dependent methyltransferases"/>
    <property type="match status" value="1"/>
</dbReference>
<gene>
    <name evidence="2" type="ORF">APB76_01330</name>
</gene>
<dbReference type="GO" id="GO:0032259">
    <property type="term" value="P:methylation"/>
    <property type="evidence" value="ECO:0007669"/>
    <property type="project" value="UniProtKB-KW"/>
</dbReference>
<dbReference type="Pfam" id="PF08241">
    <property type="entry name" value="Methyltransf_11"/>
    <property type="match status" value="1"/>
</dbReference>
<sequence>MKNDNDIHEEISNYYSSKINIHGDTPQGVDWNGYESQFLRFEILSKIISMPNSRITVNDLGCGYGSYYEYLKRVYSDLDYQGIDLSKDMIDSALNRHNGNLGALFIVSDRPDRISDYSMASGIFNIKQDRNDEEWWDYLVNTLHMLDRFSSKGFSFNCLTSFSDVDKMKDYLYYADPMKVFEYCKNNFSKNVALLHDYDLYEFTILVRK</sequence>